<dbReference type="Proteomes" id="UP000004491">
    <property type="component" value="Unassembled WGS sequence"/>
</dbReference>
<proteinExistence type="predicted"/>
<name>G2DC29_9GAMM</name>
<dbReference type="SUPFAM" id="SSF46548">
    <property type="entry name" value="alpha-helical ferredoxin"/>
    <property type="match status" value="1"/>
</dbReference>
<dbReference type="GO" id="GO:0046872">
    <property type="term" value="F:metal ion binding"/>
    <property type="evidence" value="ECO:0007669"/>
    <property type="project" value="UniProtKB-KW"/>
</dbReference>
<dbReference type="PANTHER" id="PTHR43551">
    <property type="entry name" value="FUMARATE REDUCTASE IRON-SULFUR SUBUNIT"/>
    <property type="match status" value="1"/>
</dbReference>
<evidence type="ECO:0000313" key="8">
    <source>
        <dbReference type="EMBL" id="EGV51839.1"/>
    </source>
</evidence>
<accession>G2DC29</accession>
<dbReference type="GO" id="GO:0051539">
    <property type="term" value="F:4 iron, 4 sulfur cluster binding"/>
    <property type="evidence" value="ECO:0007669"/>
    <property type="project" value="UniProtKB-KW"/>
</dbReference>
<dbReference type="Pfam" id="PF02754">
    <property type="entry name" value="CCG"/>
    <property type="match status" value="1"/>
</dbReference>
<keyword evidence="3" id="KW-0479">Metal-binding</keyword>
<dbReference type="Gene3D" id="1.10.1060.10">
    <property type="entry name" value="Alpha-helical ferredoxin"/>
    <property type="match status" value="1"/>
</dbReference>
<dbReference type="AlphaFoldDB" id="G2DC29"/>
<dbReference type="InterPro" id="IPR004017">
    <property type="entry name" value="Cys_rich_dom"/>
</dbReference>
<dbReference type="PROSITE" id="PS00198">
    <property type="entry name" value="4FE4S_FER_1"/>
    <property type="match status" value="1"/>
</dbReference>
<dbReference type="InterPro" id="IPR017896">
    <property type="entry name" value="4Fe4S_Fe-S-bd"/>
</dbReference>
<evidence type="ECO:0000256" key="6">
    <source>
        <dbReference type="ARBA" id="ARBA00023014"/>
    </source>
</evidence>
<evidence type="ECO:0000256" key="1">
    <source>
        <dbReference type="ARBA" id="ARBA00022448"/>
    </source>
</evidence>
<keyword evidence="9" id="KW-1185">Reference proteome</keyword>
<evidence type="ECO:0000313" key="9">
    <source>
        <dbReference type="Proteomes" id="UP000004491"/>
    </source>
</evidence>
<keyword evidence="4" id="KW-0249">Electron transport</keyword>
<evidence type="ECO:0000256" key="5">
    <source>
        <dbReference type="ARBA" id="ARBA00023004"/>
    </source>
</evidence>
<evidence type="ECO:0000256" key="4">
    <source>
        <dbReference type="ARBA" id="ARBA00022982"/>
    </source>
</evidence>
<organism evidence="8 9">
    <name type="scientific">endosymbiont of Riftia pachyptila</name>
    <name type="common">vent Ph05</name>
    <dbReference type="NCBI Taxonomy" id="1048808"/>
    <lineage>
        <taxon>Bacteria</taxon>
        <taxon>Pseudomonadati</taxon>
        <taxon>Pseudomonadota</taxon>
        <taxon>Gammaproteobacteria</taxon>
        <taxon>sulfur-oxidizing symbionts</taxon>
    </lineage>
</organism>
<dbReference type="Pfam" id="PF13183">
    <property type="entry name" value="Fer4_8"/>
    <property type="match status" value="1"/>
</dbReference>
<keyword evidence="2" id="KW-0004">4Fe-4S</keyword>
<dbReference type="PROSITE" id="PS51379">
    <property type="entry name" value="4FE4S_FER_2"/>
    <property type="match status" value="2"/>
</dbReference>
<keyword evidence="5" id="KW-0408">Iron</keyword>
<dbReference type="EMBL" id="AFOC01000025">
    <property type="protein sequence ID" value="EGV51839.1"/>
    <property type="molecule type" value="Genomic_DNA"/>
</dbReference>
<feature type="domain" description="4Fe-4S ferredoxin-type" evidence="7">
    <location>
        <begin position="104"/>
        <end position="134"/>
    </location>
</feature>
<sequence>MVQRRHGRPQGGEVMSKATLERGLNAFREQMDAPTAVFFSSCVSCGMCADACLFYTETGDPRYTPIHKLEPFRLIWEQEFTLWGRIKSTIGLGKKVDDAMLEAWEPLIYDSCTLCGRCSMVCPVGNDIAYMIRRAREGFVASGNAPEGMRDASTRAVKIGSPMGVKFPALAAQIRHIEADTGLSIPVDVEGADYMALLSSMEIMNFPEYIEALAKIFKQVDLSWTLCSEAFEATNSGIQIGSSDIARELVSRVVAGAEKLKVKYVISPECGHAYTAIRWEGPNLIGRSYPFKVVHILELLDELRASGRLKTEGMESARMTFHDPCQIVRKGGVLEQPRNLLNQVAANFVEMHDNREMNWCCGGGGGVSANERADALRLKVFQRKKSQLDELQVDRLVTACANCRLMLEDGIEEYNMELPVVGLTEMLADHLVEDK</sequence>
<keyword evidence="1" id="KW-0813">Transport</keyword>
<dbReference type="InterPro" id="IPR009051">
    <property type="entry name" value="Helical_ferredxn"/>
</dbReference>
<comment type="caution">
    <text evidence="8">The sequence shown here is derived from an EMBL/GenBank/DDBJ whole genome shotgun (WGS) entry which is preliminary data.</text>
</comment>
<feature type="domain" description="4Fe-4S ferredoxin-type" evidence="7">
    <location>
        <begin position="33"/>
        <end position="62"/>
    </location>
</feature>
<keyword evidence="6" id="KW-0411">Iron-sulfur</keyword>
<reference evidence="8" key="1">
    <citation type="journal article" date="2011" name="ISME J.">
        <title>The endosymbionts of the deep-sea tubeworms Riftia pachyptila and Tevnia jerichonana share an identical physiology as revealed by proteogenomic analyses.</title>
        <authorList>
            <person name="Gardebrecht A."/>
            <person name="Markert S."/>
            <person name="Felbeck H."/>
            <person name="Thuermer A."/>
            <person name="Albrecht D."/>
            <person name="Wollherr A."/>
            <person name="Kabisch J."/>
            <person name="Lehmann R."/>
            <person name="Daniel R."/>
            <person name="Liesegang H."/>
            <person name="Hecker M."/>
            <person name="Sievert S.M."/>
            <person name="Schweder T."/>
        </authorList>
    </citation>
    <scope>NUCLEOTIDE SEQUENCE [LARGE SCALE GENOMIC DNA]</scope>
</reference>
<gene>
    <name evidence="8" type="ORF">Rifp1Sym_ax00270</name>
</gene>
<evidence type="ECO:0000256" key="3">
    <source>
        <dbReference type="ARBA" id="ARBA00022723"/>
    </source>
</evidence>
<dbReference type="PANTHER" id="PTHR43551:SF1">
    <property type="entry name" value="HETERODISULFIDE REDUCTASE"/>
    <property type="match status" value="1"/>
</dbReference>
<dbReference type="InterPro" id="IPR017900">
    <property type="entry name" value="4Fe4S_Fe_S_CS"/>
</dbReference>
<protein>
    <recommendedName>
        <fullName evidence="7">4Fe-4S ferredoxin-type domain-containing protein</fullName>
    </recommendedName>
</protein>
<evidence type="ECO:0000256" key="2">
    <source>
        <dbReference type="ARBA" id="ARBA00022485"/>
    </source>
</evidence>
<evidence type="ECO:0000259" key="7">
    <source>
        <dbReference type="PROSITE" id="PS51379"/>
    </source>
</evidence>
<dbReference type="PATRIC" id="fig|1048808.3.peg.1154"/>
<dbReference type="GO" id="GO:0016491">
    <property type="term" value="F:oxidoreductase activity"/>
    <property type="evidence" value="ECO:0007669"/>
    <property type="project" value="UniProtKB-ARBA"/>
</dbReference>